<comment type="caution">
    <text evidence="3">The sequence shown here is derived from an EMBL/GenBank/DDBJ whole genome shotgun (WGS) entry which is preliminary data.</text>
</comment>
<name>A0AAN6VYW9_9PEZI</name>
<dbReference type="EMBL" id="MU866862">
    <property type="protein sequence ID" value="KAK4170657.1"/>
    <property type="molecule type" value="Genomic_DNA"/>
</dbReference>
<feature type="transmembrane region" description="Helical" evidence="2">
    <location>
        <begin position="110"/>
        <end position="131"/>
    </location>
</feature>
<evidence type="ECO:0000313" key="3">
    <source>
        <dbReference type="EMBL" id="KAK4170657.1"/>
    </source>
</evidence>
<organism evidence="3 4">
    <name type="scientific">Triangularia setosa</name>
    <dbReference type="NCBI Taxonomy" id="2587417"/>
    <lineage>
        <taxon>Eukaryota</taxon>
        <taxon>Fungi</taxon>
        <taxon>Dikarya</taxon>
        <taxon>Ascomycota</taxon>
        <taxon>Pezizomycotina</taxon>
        <taxon>Sordariomycetes</taxon>
        <taxon>Sordariomycetidae</taxon>
        <taxon>Sordariales</taxon>
        <taxon>Podosporaceae</taxon>
        <taxon>Triangularia</taxon>
    </lineage>
</organism>
<keyword evidence="2" id="KW-0472">Membrane</keyword>
<sequence length="580" mass="63984">MTGSEEEPDTDTWSTKEKALFTTQPGLEVVPQEHLRNNDHLAQARPPETAKYTVSGTVSSCDAKFKTDNASTAGDVSPEPVSSDFPEVADARHIEATSRARQAKRRKRRILVIVGSFVLIALSIGAVLGGVPGSRTTRNSTSQGTQGADDVANTTSTAVPDLGYAVMVDMSPLSVTGRRRKNGSSEWWLLYEDWDGRPQRLHWDTNRGGALKAPANFTIKLPHSPEDDAIGGLISATTIVHGKEYNPEVNVFVTTHWQDPNDGTWNGSNTHILGINFDGADKPTNRTQIAEKGLRGTGANSMTTTRASIVSYWPWLVYGYTKVFGQDNSESSSQWTVHLMEARNQLDKDSAPTPDWTIRNLTIEANLSTKMSLIPLSADFKNSSLPFDLQAPTQGYALFYHGPDDRLKVLRQSTDPFAAPGYPPELLDVKLPTDEQSGRGAISAFVVPRCNDKDPRGRDPDNHVNIGVASIDRNRRIQIHYWDPDHYHLWVKMGTETLNTQAPPDLYTSIACMTMASSALDEDGEGEEMLMPLEHDSEGTLVTCFYQSNKQIVRARWDGTRSDFNGGWVVDRMPIPIRSG</sequence>
<reference evidence="3" key="1">
    <citation type="journal article" date="2023" name="Mol. Phylogenet. Evol.">
        <title>Genome-scale phylogeny and comparative genomics of the fungal order Sordariales.</title>
        <authorList>
            <person name="Hensen N."/>
            <person name="Bonometti L."/>
            <person name="Westerberg I."/>
            <person name="Brannstrom I.O."/>
            <person name="Guillou S."/>
            <person name="Cros-Aarteil S."/>
            <person name="Calhoun S."/>
            <person name="Haridas S."/>
            <person name="Kuo A."/>
            <person name="Mondo S."/>
            <person name="Pangilinan J."/>
            <person name="Riley R."/>
            <person name="LaButti K."/>
            <person name="Andreopoulos B."/>
            <person name="Lipzen A."/>
            <person name="Chen C."/>
            <person name="Yan M."/>
            <person name="Daum C."/>
            <person name="Ng V."/>
            <person name="Clum A."/>
            <person name="Steindorff A."/>
            <person name="Ohm R.A."/>
            <person name="Martin F."/>
            <person name="Silar P."/>
            <person name="Natvig D.O."/>
            <person name="Lalanne C."/>
            <person name="Gautier V."/>
            <person name="Ament-Velasquez S.L."/>
            <person name="Kruys A."/>
            <person name="Hutchinson M.I."/>
            <person name="Powell A.J."/>
            <person name="Barry K."/>
            <person name="Miller A.N."/>
            <person name="Grigoriev I.V."/>
            <person name="Debuchy R."/>
            <person name="Gladieux P."/>
            <person name="Hiltunen Thoren M."/>
            <person name="Johannesson H."/>
        </authorList>
    </citation>
    <scope>NUCLEOTIDE SEQUENCE</scope>
    <source>
        <strain evidence="3">CBS 892.96</strain>
    </source>
</reference>
<evidence type="ECO:0000313" key="4">
    <source>
        <dbReference type="Proteomes" id="UP001302321"/>
    </source>
</evidence>
<keyword evidence="4" id="KW-1185">Reference proteome</keyword>
<feature type="region of interest" description="Disordered" evidence="1">
    <location>
        <begin position="132"/>
        <end position="151"/>
    </location>
</feature>
<keyword evidence="2" id="KW-0812">Transmembrane</keyword>
<keyword evidence="2" id="KW-1133">Transmembrane helix</keyword>
<evidence type="ECO:0000256" key="1">
    <source>
        <dbReference type="SAM" id="MobiDB-lite"/>
    </source>
</evidence>
<reference evidence="3" key="2">
    <citation type="submission" date="2023-05" db="EMBL/GenBank/DDBJ databases">
        <authorList>
            <consortium name="Lawrence Berkeley National Laboratory"/>
            <person name="Steindorff A."/>
            <person name="Hensen N."/>
            <person name="Bonometti L."/>
            <person name="Westerberg I."/>
            <person name="Brannstrom I.O."/>
            <person name="Guillou S."/>
            <person name="Cros-Aarteil S."/>
            <person name="Calhoun S."/>
            <person name="Haridas S."/>
            <person name="Kuo A."/>
            <person name="Mondo S."/>
            <person name="Pangilinan J."/>
            <person name="Riley R."/>
            <person name="Labutti K."/>
            <person name="Andreopoulos B."/>
            <person name="Lipzen A."/>
            <person name="Chen C."/>
            <person name="Yanf M."/>
            <person name="Daum C."/>
            <person name="Ng V."/>
            <person name="Clum A."/>
            <person name="Ohm R."/>
            <person name="Martin F."/>
            <person name="Silar P."/>
            <person name="Natvig D."/>
            <person name="Lalanne C."/>
            <person name="Gautier V."/>
            <person name="Ament-Velasquez S.L."/>
            <person name="Kruys A."/>
            <person name="Hutchinson M.I."/>
            <person name="Powell A.J."/>
            <person name="Barry K."/>
            <person name="Miller A.N."/>
            <person name="Grigoriev I.V."/>
            <person name="Debuchy R."/>
            <person name="Gladieux P."/>
            <person name="Thoren M.H."/>
            <person name="Johannesson H."/>
        </authorList>
    </citation>
    <scope>NUCLEOTIDE SEQUENCE</scope>
    <source>
        <strain evidence="3">CBS 892.96</strain>
    </source>
</reference>
<evidence type="ECO:0000256" key="2">
    <source>
        <dbReference type="SAM" id="Phobius"/>
    </source>
</evidence>
<evidence type="ECO:0008006" key="5">
    <source>
        <dbReference type="Google" id="ProtNLM"/>
    </source>
</evidence>
<proteinExistence type="predicted"/>
<accession>A0AAN6VYW9</accession>
<protein>
    <recommendedName>
        <fullName evidence="5">Fucose-specific lectin</fullName>
    </recommendedName>
</protein>
<dbReference type="AlphaFoldDB" id="A0AAN6VYW9"/>
<dbReference type="Proteomes" id="UP001302321">
    <property type="component" value="Unassembled WGS sequence"/>
</dbReference>
<feature type="compositionally biased region" description="Polar residues" evidence="1">
    <location>
        <begin position="134"/>
        <end position="151"/>
    </location>
</feature>
<gene>
    <name evidence="3" type="ORF">QBC36DRAFT_305791</name>
</gene>